<protein>
    <submittedName>
        <fullName evidence="2">Uncharacterized protein</fullName>
    </submittedName>
</protein>
<dbReference type="EMBL" id="CP008948">
    <property type="protein sequence ID" value="AII10617.1"/>
    <property type="molecule type" value="Genomic_DNA"/>
</dbReference>
<keyword evidence="2" id="KW-0614">Plasmid</keyword>
<evidence type="ECO:0000313" key="2">
    <source>
        <dbReference type="EMBL" id="AII10617.1"/>
    </source>
</evidence>
<geneLocation type="plasmid" evidence="2 3">
    <name>pPDG1</name>
</geneLocation>
<feature type="compositionally biased region" description="Polar residues" evidence="1">
    <location>
        <begin position="95"/>
        <end position="108"/>
    </location>
</feature>
<dbReference type="AlphaFoldDB" id="A0A076EZE9"/>
<reference evidence="2 3" key="1">
    <citation type="submission" date="2014-07" db="EMBL/GenBank/DDBJ databases">
        <title>Genome Sequence of Rhodococcus opacus Strain R7, a Biodegrader of Mono- and Polycyclic Aromatic Hydrocarbons.</title>
        <authorList>
            <person name="Di Gennaro P."/>
            <person name="Zampolli J."/>
            <person name="Presti I."/>
            <person name="Cappelletti M."/>
            <person name="D'Ursi P."/>
            <person name="Orro A."/>
            <person name="Mezzelani A."/>
            <person name="Milanesi L."/>
        </authorList>
    </citation>
    <scope>NUCLEOTIDE SEQUENCE [LARGE SCALE GENOMIC DNA]</scope>
    <source>
        <strain evidence="2 3">R7</strain>
        <plasmid evidence="2">pPDG1</plasmid>
    </source>
</reference>
<proteinExistence type="predicted"/>
<feature type="region of interest" description="Disordered" evidence="1">
    <location>
        <begin position="1"/>
        <end position="22"/>
    </location>
</feature>
<evidence type="ECO:0000256" key="1">
    <source>
        <dbReference type="SAM" id="MobiDB-lite"/>
    </source>
</evidence>
<gene>
    <name evidence="2" type="ORF">EP51_41005</name>
</gene>
<sequence>MTAQQTTNLPARAASEGARATTARRAISTYMVELIKIFFLVFTWDGQVEKAYTQDSPDQTIDKGSVSYTTDYPPADLHHMSWRGTRPSITAPETAPTNHSPANSPTKT</sequence>
<dbReference type="RefSeq" id="WP_128642716.1">
    <property type="nucleotide sequence ID" value="NZ_CP008948.1"/>
</dbReference>
<feature type="compositionally biased region" description="Low complexity" evidence="1">
    <location>
        <begin position="11"/>
        <end position="22"/>
    </location>
</feature>
<organism evidence="2 3">
    <name type="scientific">Rhodococcus opacus</name>
    <name type="common">Nocardia opaca</name>
    <dbReference type="NCBI Taxonomy" id="37919"/>
    <lineage>
        <taxon>Bacteria</taxon>
        <taxon>Bacillati</taxon>
        <taxon>Actinomycetota</taxon>
        <taxon>Actinomycetes</taxon>
        <taxon>Mycobacteriales</taxon>
        <taxon>Nocardiaceae</taxon>
        <taxon>Rhodococcus</taxon>
    </lineage>
</organism>
<accession>A0A076EZE9</accession>
<feature type="region of interest" description="Disordered" evidence="1">
    <location>
        <begin position="52"/>
        <end position="108"/>
    </location>
</feature>
<dbReference type="Proteomes" id="UP000028488">
    <property type="component" value="Plasmid pPDG1"/>
</dbReference>
<evidence type="ECO:0000313" key="3">
    <source>
        <dbReference type="Proteomes" id="UP000028488"/>
    </source>
</evidence>
<name>A0A076EZE9_RHOOP</name>